<evidence type="ECO:0000313" key="1">
    <source>
        <dbReference type="EMBL" id="MFC4249530.1"/>
    </source>
</evidence>
<dbReference type="EMBL" id="JBHSDJ010000133">
    <property type="protein sequence ID" value="MFC4249530.1"/>
    <property type="molecule type" value="Genomic_DNA"/>
</dbReference>
<dbReference type="RefSeq" id="WP_246973468.1">
    <property type="nucleotide sequence ID" value="NZ_CP095397.1"/>
</dbReference>
<accession>A0ABD5P5V8</accession>
<comment type="caution">
    <text evidence="1">The sequence shown here is derived from an EMBL/GenBank/DDBJ whole genome shotgun (WGS) entry which is preliminary data.</text>
</comment>
<proteinExistence type="predicted"/>
<protein>
    <submittedName>
        <fullName evidence="1">Uncharacterized protein</fullName>
    </submittedName>
</protein>
<dbReference type="AlphaFoldDB" id="A0ABD5P5V8"/>
<name>A0ABD5P5V8_9EURY</name>
<evidence type="ECO:0000313" key="2">
    <source>
        <dbReference type="Proteomes" id="UP001595821"/>
    </source>
</evidence>
<gene>
    <name evidence="1" type="ORF">ACFOZ7_21785</name>
</gene>
<sequence>MELTHSVVQARAEEYQQEEPLYTVEQEQIDLLPKAFADGEFGWRDAEWVVRWYYRRFLGEFPNAERRELEEQFGRNDFETVRETIVTVASTPDLDEQVDRLTALEGVDVPVAAAFLFFIDPDEYVVLGEREWTVLREAGELDEPYPDSPSIADYERYLERCRSVADRLECDLWTLYRALWRLWKE</sequence>
<dbReference type="GeneID" id="71853480"/>
<reference evidence="1 2" key="1">
    <citation type="journal article" date="2014" name="Int. J. Syst. Evol. Microbiol.">
        <title>Complete genome sequence of Corynebacterium casei LMG S-19264T (=DSM 44701T), isolated from a smear-ripened cheese.</title>
        <authorList>
            <consortium name="US DOE Joint Genome Institute (JGI-PGF)"/>
            <person name="Walter F."/>
            <person name="Albersmeier A."/>
            <person name="Kalinowski J."/>
            <person name="Ruckert C."/>
        </authorList>
    </citation>
    <scope>NUCLEOTIDE SEQUENCE [LARGE SCALE GENOMIC DNA]</scope>
    <source>
        <strain evidence="1 2">IBRC-M 10912</strain>
    </source>
</reference>
<organism evidence="1 2">
    <name type="scientific">Natribaculum luteum</name>
    <dbReference type="NCBI Taxonomy" id="1586232"/>
    <lineage>
        <taxon>Archaea</taxon>
        <taxon>Methanobacteriati</taxon>
        <taxon>Methanobacteriota</taxon>
        <taxon>Stenosarchaea group</taxon>
        <taxon>Halobacteria</taxon>
        <taxon>Halobacteriales</taxon>
        <taxon>Natrialbaceae</taxon>
        <taxon>Natribaculum</taxon>
    </lineage>
</organism>
<dbReference type="Proteomes" id="UP001595821">
    <property type="component" value="Unassembled WGS sequence"/>
</dbReference>